<dbReference type="EMBL" id="BJWH01000008">
    <property type="protein sequence ID" value="GEL98421.1"/>
    <property type="molecule type" value="Genomic_DNA"/>
</dbReference>
<dbReference type="OrthoDB" id="9782542at2"/>
<dbReference type="Pfam" id="PF03816">
    <property type="entry name" value="LytR_cpsA_psr"/>
    <property type="match status" value="1"/>
</dbReference>
<feature type="compositionally biased region" description="Low complexity" evidence="2">
    <location>
        <begin position="353"/>
        <end position="374"/>
    </location>
</feature>
<feature type="region of interest" description="Disordered" evidence="2">
    <location>
        <begin position="54"/>
        <end position="74"/>
    </location>
</feature>
<dbReference type="PANTHER" id="PTHR33392">
    <property type="entry name" value="POLYISOPRENYL-TEICHOIC ACID--PEPTIDOGLYCAN TEICHOIC ACID TRANSFERASE TAGU"/>
    <property type="match status" value="1"/>
</dbReference>
<keyword evidence="5" id="KW-1185">Reference proteome</keyword>
<evidence type="ECO:0000313" key="4">
    <source>
        <dbReference type="EMBL" id="GEL98421.1"/>
    </source>
</evidence>
<protein>
    <submittedName>
        <fullName evidence="4">Transcriptional regulator</fullName>
    </submittedName>
</protein>
<dbReference type="InterPro" id="IPR050922">
    <property type="entry name" value="LytR/CpsA/Psr_CW_biosynth"/>
</dbReference>
<dbReference type="RefSeq" id="WP_146845936.1">
    <property type="nucleotide sequence ID" value="NZ_BJWH01000008.1"/>
</dbReference>
<name>A0A511JK80_9CELL</name>
<organism evidence="4 5">
    <name type="scientific">Cellulomonas terrae</name>
    <dbReference type="NCBI Taxonomy" id="311234"/>
    <lineage>
        <taxon>Bacteria</taxon>
        <taxon>Bacillati</taxon>
        <taxon>Actinomycetota</taxon>
        <taxon>Actinomycetes</taxon>
        <taxon>Micrococcales</taxon>
        <taxon>Cellulomonadaceae</taxon>
        <taxon>Cellulomonas</taxon>
    </lineage>
</organism>
<dbReference type="PANTHER" id="PTHR33392:SF6">
    <property type="entry name" value="POLYISOPRENYL-TEICHOIC ACID--PEPTIDOGLYCAN TEICHOIC ACID TRANSFERASE TAGU"/>
    <property type="match status" value="1"/>
</dbReference>
<proteinExistence type="inferred from homology"/>
<dbReference type="InterPro" id="IPR004474">
    <property type="entry name" value="LytR_CpsA_psr"/>
</dbReference>
<feature type="domain" description="Cell envelope-related transcriptional attenuator" evidence="3">
    <location>
        <begin position="101"/>
        <end position="265"/>
    </location>
</feature>
<dbReference type="AlphaFoldDB" id="A0A511JK80"/>
<evidence type="ECO:0000259" key="3">
    <source>
        <dbReference type="Pfam" id="PF03816"/>
    </source>
</evidence>
<evidence type="ECO:0000256" key="2">
    <source>
        <dbReference type="SAM" id="MobiDB-lite"/>
    </source>
</evidence>
<evidence type="ECO:0000313" key="5">
    <source>
        <dbReference type="Proteomes" id="UP000321049"/>
    </source>
</evidence>
<dbReference type="Gene3D" id="3.40.630.190">
    <property type="entry name" value="LCP protein"/>
    <property type="match status" value="1"/>
</dbReference>
<accession>A0A511JK80</accession>
<sequence length="391" mass="40842">MSQHARTVPPRRALRAVGLAVVGVLVFGLAAAAAVYRELQSNVSGVDLSGLVGDESARPEASEPPPGDARAGSPVNLLIIGSDDRSGENATIGGVEEGMQSDTTIVAHVAADRSRVELVSLPRDLLADRPSCTMTDGSTTPAREDRQLNEAFRVGWDHGQDVGSAAACTFKTVELLTGVRLDGLMIVDFVGLRDMVDAIGGVPICLPEDLDDPEYTGLHVQAGAQVLDGTTAVQLARARHNIGDGSDTSRITRQQDLMAAMTRSVLSREVLTDPAALFRLAQAATGSLTASQGFRDLTDLTGFGLSLRDLRADQIAFVSMPTQQAPSNRNRLVATPAAAELWARIAADQPVGVPAAPDVTPTGTPTAPPVVETPWSPPDGVLTSADDSSTC</sequence>
<comment type="similarity">
    <text evidence="1">Belongs to the LytR/CpsA/Psr (LCP) family.</text>
</comment>
<gene>
    <name evidence="4" type="ORF">CTE05_19680</name>
</gene>
<dbReference type="Proteomes" id="UP000321049">
    <property type="component" value="Unassembled WGS sequence"/>
</dbReference>
<dbReference type="NCBIfam" id="TIGR00350">
    <property type="entry name" value="lytR_cpsA_psr"/>
    <property type="match status" value="1"/>
</dbReference>
<comment type="caution">
    <text evidence="4">The sequence shown here is derived from an EMBL/GenBank/DDBJ whole genome shotgun (WGS) entry which is preliminary data.</text>
</comment>
<reference evidence="4 5" key="1">
    <citation type="submission" date="2019-07" db="EMBL/GenBank/DDBJ databases">
        <title>Whole genome shotgun sequence of Cellulomonas terrae NBRC 100819.</title>
        <authorList>
            <person name="Hosoyama A."/>
            <person name="Uohara A."/>
            <person name="Ohji S."/>
            <person name="Ichikawa N."/>
        </authorList>
    </citation>
    <scope>NUCLEOTIDE SEQUENCE [LARGE SCALE GENOMIC DNA]</scope>
    <source>
        <strain evidence="4 5">NBRC 100819</strain>
    </source>
</reference>
<evidence type="ECO:0000256" key="1">
    <source>
        <dbReference type="ARBA" id="ARBA00006068"/>
    </source>
</evidence>
<feature type="region of interest" description="Disordered" evidence="2">
    <location>
        <begin position="353"/>
        <end position="391"/>
    </location>
</feature>